<keyword evidence="1" id="KW-1133">Transmembrane helix</keyword>
<gene>
    <name evidence="2" type="ORF">S06H3_33623</name>
</gene>
<dbReference type="EMBL" id="BARV01020086">
    <property type="protein sequence ID" value="GAI23402.1"/>
    <property type="molecule type" value="Genomic_DNA"/>
</dbReference>
<name>X1LVI8_9ZZZZ</name>
<feature type="non-terminal residue" evidence="2">
    <location>
        <position position="1"/>
    </location>
</feature>
<proteinExistence type="predicted"/>
<accession>X1LVI8</accession>
<evidence type="ECO:0000313" key="2">
    <source>
        <dbReference type="EMBL" id="GAI23402.1"/>
    </source>
</evidence>
<feature type="transmembrane region" description="Helical" evidence="1">
    <location>
        <begin position="6"/>
        <end position="26"/>
    </location>
</feature>
<dbReference type="AlphaFoldDB" id="X1LVI8"/>
<keyword evidence="1" id="KW-0812">Transmembrane</keyword>
<organism evidence="2">
    <name type="scientific">marine sediment metagenome</name>
    <dbReference type="NCBI Taxonomy" id="412755"/>
    <lineage>
        <taxon>unclassified sequences</taxon>
        <taxon>metagenomes</taxon>
        <taxon>ecological metagenomes</taxon>
    </lineage>
</organism>
<reference evidence="2" key="1">
    <citation type="journal article" date="2014" name="Front. Microbiol.">
        <title>High frequency of phylogenetically diverse reductive dehalogenase-homologous genes in deep subseafloor sedimentary metagenomes.</title>
        <authorList>
            <person name="Kawai M."/>
            <person name="Futagami T."/>
            <person name="Toyoda A."/>
            <person name="Takaki Y."/>
            <person name="Nishi S."/>
            <person name="Hori S."/>
            <person name="Arai W."/>
            <person name="Tsubouchi T."/>
            <person name="Morono Y."/>
            <person name="Uchiyama I."/>
            <person name="Ito T."/>
            <person name="Fujiyama A."/>
            <person name="Inagaki F."/>
            <person name="Takami H."/>
        </authorList>
    </citation>
    <scope>NUCLEOTIDE SEQUENCE</scope>
    <source>
        <strain evidence="2">Expedition CK06-06</strain>
    </source>
</reference>
<keyword evidence="1" id="KW-0472">Membrane</keyword>
<comment type="caution">
    <text evidence="2">The sequence shown here is derived from an EMBL/GenBank/DDBJ whole genome shotgun (WGS) entry which is preliminary data.</text>
</comment>
<evidence type="ECO:0000256" key="1">
    <source>
        <dbReference type="SAM" id="Phobius"/>
    </source>
</evidence>
<protein>
    <submittedName>
        <fullName evidence="2">Uncharacterized protein</fullName>
    </submittedName>
</protein>
<sequence>VPFVILQTIGVVILLFVPKIITWLPAQMGAAGL</sequence>